<dbReference type="SUPFAM" id="SSF56281">
    <property type="entry name" value="Metallo-hydrolase/oxidoreductase"/>
    <property type="match status" value="1"/>
</dbReference>
<proteinExistence type="predicted"/>
<evidence type="ECO:0000313" key="2">
    <source>
        <dbReference type="EMBL" id="MCU7378321.1"/>
    </source>
</evidence>
<dbReference type="RefSeq" id="WP_227755369.1">
    <property type="nucleotide sequence ID" value="NZ_JAOSHN010000003.1"/>
</dbReference>
<dbReference type="Proteomes" id="UP001065549">
    <property type="component" value="Unassembled WGS sequence"/>
</dbReference>
<organism evidence="2 3">
    <name type="scientific">Hominibacterium faecale</name>
    <dbReference type="NCBI Taxonomy" id="2839743"/>
    <lineage>
        <taxon>Bacteria</taxon>
        <taxon>Bacillati</taxon>
        <taxon>Bacillota</taxon>
        <taxon>Clostridia</taxon>
        <taxon>Peptostreptococcales</taxon>
        <taxon>Anaerovoracaceae</taxon>
        <taxon>Hominibacterium</taxon>
    </lineage>
</organism>
<dbReference type="InterPro" id="IPR036866">
    <property type="entry name" value="RibonucZ/Hydroxyglut_hydro"/>
</dbReference>
<evidence type="ECO:0000313" key="3">
    <source>
        <dbReference type="Proteomes" id="UP001065549"/>
    </source>
</evidence>
<reference evidence="2" key="1">
    <citation type="submission" date="2022-09" db="EMBL/GenBank/DDBJ databases">
        <title>Culturomic study of gut microbiota in children with autism spectrum disorder.</title>
        <authorList>
            <person name="Efimov B.A."/>
            <person name="Chaplin A.V."/>
            <person name="Sokolova S.R."/>
            <person name="Pikina A.P."/>
            <person name="Korzhanova M."/>
            <person name="Belova V."/>
            <person name="Korostin D."/>
        </authorList>
    </citation>
    <scope>NUCLEOTIDE SEQUENCE</scope>
    <source>
        <strain evidence="2">ASD5510</strain>
    </source>
</reference>
<comment type="caution">
    <text evidence="2">The sequence shown here is derived from an EMBL/GenBank/DDBJ whole genome shotgun (WGS) entry which is preliminary data.</text>
</comment>
<dbReference type="Gene3D" id="3.60.15.10">
    <property type="entry name" value="Ribonuclease Z/Hydroxyacylglutathione hydrolase-like"/>
    <property type="match status" value="1"/>
</dbReference>
<gene>
    <name evidence="2" type="ORF">OBO34_08125</name>
</gene>
<sequence>MRFKILMENKTDGPGCIAEHGLSIYIEAQGRKLLFDTGASPLFAQNARAMGVDLSQVEALVISHGHYDHTGGVPQFCELNQIAPIYIHQGAFYETYGKEDGKWESQTCGIRWNDHQRSMIDPRIVRTNGPEWISENIVISGTIPEIPGFEPAESFYRKCQDGSYEPDPMDHEQILVIREPEGLYVFSGCSHRGVVAAVRRARELFDGERIAVLAAGMHLYSAGKDMRKKVVDQIIQEEMDLIMPVHCTGIDAICDLKTALGDKCVAATAGSSYGY</sequence>
<dbReference type="InterPro" id="IPR041712">
    <property type="entry name" value="DHPS-like_MBL-fold"/>
</dbReference>
<dbReference type="PANTHER" id="PTHR13754:SF13">
    <property type="entry name" value="METALLO-BETA-LACTAMASE SUPERFAMILY PROTEIN (AFU_ORTHOLOGUE AFUA_3G07630)"/>
    <property type="match status" value="1"/>
</dbReference>
<dbReference type="InterPro" id="IPR001279">
    <property type="entry name" value="Metallo-B-lactamas"/>
</dbReference>
<dbReference type="EMBL" id="JAOSHN010000003">
    <property type="protein sequence ID" value="MCU7378321.1"/>
    <property type="molecule type" value="Genomic_DNA"/>
</dbReference>
<protein>
    <submittedName>
        <fullName evidence="2">MBL fold metallo-hydrolase</fullName>
    </submittedName>
</protein>
<dbReference type="InterPro" id="IPR052926">
    <property type="entry name" value="Metallo-beta-lactamase_dom"/>
</dbReference>
<evidence type="ECO:0000259" key="1">
    <source>
        <dbReference type="SMART" id="SM00849"/>
    </source>
</evidence>
<feature type="domain" description="Metallo-beta-lactamase" evidence="1">
    <location>
        <begin position="20"/>
        <end position="246"/>
    </location>
</feature>
<keyword evidence="3" id="KW-1185">Reference proteome</keyword>
<name>A0A9J6QMB3_9FIRM</name>
<dbReference type="CDD" id="cd07713">
    <property type="entry name" value="DHPS-like_MBL-fold"/>
    <property type="match status" value="1"/>
</dbReference>
<dbReference type="GO" id="GO:0016740">
    <property type="term" value="F:transferase activity"/>
    <property type="evidence" value="ECO:0007669"/>
    <property type="project" value="TreeGrafter"/>
</dbReference>
<dbReference type="PANTHER" id="PTHR13754">
    <property type="entry name" value="METALLO-BETA-LACTAMASE SUPERFAMILY PROTEIN"/>
    <property type="match status" value="1"/>
</dbReference>
<dbReference type="Pfam" id="PF00753">
    <property type="entry name" value="Lactamase_B"/>
    <property type="match status" value="1"/>
</dbReference>
<dbReference type="AlphaFoldDB" id="A0A9J6QMB3"/>
<dbReference type="SMART" id="SM00849">
    <property type="entry name" value="Lactamase_B"/>
    <property type="match status" value="1"/>
</dbReference>
<accession>A0A9J6QMB3</accession>